<name>A0A8B9BAY2_9AVES</name>
<protein>
    <submittedName>
        <fullName evidence="1">Uncharacterized protein</fullName>
    </submittedName>
</protein>
<organism evidence="1 2">
    <name type="scientific">Anser brachyrhynchus</name>
    <name type="common">Pink-footed goose</name>
    <dbReference type="NCBI Taxonomy" id="132585"/>
    <lineage>
        <taxon>Eukaryota</taxon>
        <taxon>Metazoa</taxon>
        <taxon>Chordata</taxon>
        <taxon>Craniata</taxon>
        <taxon>Vertebrata</taxon>
        <taxon>Euteleostomi</taxon>
        <taxon>Archelosauria</taxon>
        <taxon>Archosauria</taxon>
        <taxon>Dinosauria</taxon>
        <taxon>Saurischia</taxon>
        <taxon>Theropoda</taxon>
        <taxon>Coelurosauria</taxon>
        <taxon>Aves</taxon>
        <taxon>Neognathae</taxon>
        <taxon>Galloanserae</taxon>
        <taxon>Anseriformes</taxon>
        <taxon>Anatidae</taxon>
        <taxon>Anserinae</taxon>
        <taxon>Anser</taxon>
    </lineage>
</organism>
<keyword evidence="2" id="KW-1185">Reference proteome</keyword>
<dbReference type="AlphaFoldDB" id="A0A8B9BAY2"/>
<dbReference type="InterPro" id="IPR013783">
    <property type="entry name" value="Ig-like_fold"/>
</dbReference>
<accession>A0A8B9BAY2</accession>
<dbReference type="Proteomes" id="UP000694426">
    <property type="component" value="Unplaced"/>
</dbReference>
<dbReference type="Gene3D" id="2.60.40.10">
    <property type="entry name" value="Immunoglobulins"/>
    <property type="match status" value="1"/>
</dbReference>
<dbReference type="Ensembl" id="ENSABRT00000002210.1">
    <property type="protein sequence ID" value="ENSABRP00000001509.1"/>
    <property type="gene ID" value="ENSABRG00000001522.1"/>
</dbReference>
<reference evidence="1" key="2">
    <citation type="submission" date="2025-09" db="UniProtKB">
        <authorList>
            <consortium name="Ensembl"/>
        </authorList>
    </citation>
    <scope>IDENTIFICATION</scope>
</reference>
<dbReference type="InterPro" id="IPR036179">
    <property type="entry name" value="Ig-like_dom_sf"/>
</dbReference>
<evidence type="ECO:0000313" key="1">
    <source>
        <dbReference type="Ensembl" id="ENSABRP00000001509.1"/>
    </source>
</evidence>
<evidence type="ECO:0000313" key="2">
    <source>
        <dbReference type="Proteomes" id="UP000694426"/>
    </source>
</evidence>
<sequence length="132" mass="15171">HPYTCDYKTMHLLWFNLTGSKAAQSCLLTSHPVGWGRGLKGEKVKLSAGYIHAIWKKDRQRVAQIRRQSVNASEVYCKRARVFHNGSLSLCPAEWRDQGEYVAEVYDQDGLHLHQIFHLELKSKSEHAIHVC</sequence>
<reference evidence="1" key="1">
    <citation type="submission" date="2025-08" db="UniProtKB">
        <authorList>
            <consortium name="Ensembl"/>
        </authorList>
    </citation>
    <scope>IDENTIFICATION</scope>
</reference>
<dbReference type="SUPFAM" id="SSF48726">
    <property type="entry name" value="Immunoglobulin"/>
    <property type="match status" value="1"/>
</dbReference>
<proteinExistence type="predicted"/>